<dbReference type="InterPro" id="IPR045944">
    <property type="entry name" value="DUF6364"/>
</dbReference>
<evidence type="ECO:0000313" key="1">
    <source>
        <dbReference type="EMBL" id="GAA4319599.1"/>
    </source>
</evidence>
<dbReference type="Pfam" id="PF19891">
    <property type="entry name" value="DUF6364"/>
    <property type="match status" value="1"/>
</dbReference>
<name>A0ABP8G8P8_9SPHI</name>
<reference evidence="2" key="1">
    <citation type="journal article" date="2019" name="Int. J. Syst. Evol. Microbiol.">
        <title>The Global Catalogue of Microorganisms (GCM) 10K type strain sequencing project: providing services to taxonomists for standard genome sequencing and annotation.</title>
        <authorList>
            <consortium name="The Broad Institute Genomics Platform"/>
            <consortium name="The Broad Institute Genome Sequencing Center for Infectious Disease"/>
            <person name="Wu L."/>
            <person name="Ma J."/>
        </authorList>
    </citation>
    <scope>NUCLEOTIDE SEQUENCE [LARGE SCALE GENOMIC DNA]</scope>
    <source>
        <strain evidence="2">JCM 17705</strain>
    </source>
</reference>
<sequence length="92" mass="10431">MATTKLTLSADKETIQLAKRIASESNISVSKLFKNLVTEIAKKKSKKDPLLEKLKSTEMPDWIQQLTLVDKPTPDFDHKAEYGKHLEEKYGA</sequence>
<accession>A0ABP8G8P8</accession>
<gene>
    <name evidence="1" type="ORF">GCM10023149_18390</name>
</gene>
<dbReference type="Proteomes" id="UP001500582">
    <property type="component" value="Unassembled WGS sequence"/>
</dbReference>
<dbReference type="RefSeq" id="WP_345210750.1">
    <property type="nucleotide sequence ID" value="NZ_BAABFT010000004.1"/>
</dbReference>
<organism evidence="1 2">
    <name type="scientific">Mucilaginibacter gynuensis</name>
    <dbReference type="NCBI Taxonomy" id="1302236"/>
    <lineage>
        <taxon>Bacteria</taxon>
        <taxon>Pseudomonadati</taxon>
        <taxon>Bacteroidota</taxon>
        <taxon>Sphingobacteriia</taxon>
        <taxon>Sphingobacteriales</taxon>
        <taxon>Sphingobacteriaceae</taxon>
        <taxon>Mucilaginibacter</taxon>
    </lineage>
</organism>
<protein>
    <submittedName>
        <fullName evidence="1">Uncharacterized protein</fullName>
    </submittedName>
</protein>
<keyword evidence="2" id="KW-1185">Reference proteome</keyword>
<proteinExistence type="predicted"/>
<dbReference type="EMBL" id="BAABFT010000004">
    <property type="protein sequence ID" value="GAA4319599.1"/>
    <property type="molecule type" value="Genomic_DNA"/>
</dbReference>
<evidence type="ECO:0000313" key="2">
    <source>
        <dbReference type="Proteomes" id="UP001500582"/>
    </source>
</evidence>
<comment type="caution">
    <text evidence="1">The sequence shown here is derived from an EMBL/GenBank/DDBJ whole genome shotgun (WGS) entry which is preliminary data.</text>
</comment>